<feature type="compositionally biased region" description="Polar residues" evidence="1">
    <location>
        <begin position="123"/>
        <end position="135"/>
    </location>
</feature>
<feature type="non-terminal residue" evidence="2">
    <location>
        <position position="152"/>
    </location>
</feature>
<name>A0A1S9ZLY5_9GAMM</name>
<dbReference type="Proteomes" id="UP000190322">
    <property type="component" value="Unassembled WGS sequence"/>
</dbReference>
<protein>
    <submittedName>
        <fullName evidence="2">Uncharacterized protein</fullName>
    </submittedName>
</protein>
<feature type="region of interest" description="Disordered" evidence="1">
    <location>
        <begin position="116"/>
        <end position="152"/>
    </location>
</feature>
<comment type="caution">
    <text evidence="2">The sequence shown here is derived from an EMBL/GenBank/DDBJ whole genome shotgun (WGS) entry which is preliminary data.</text>
</comment>
<evidence type="ECO:0000256" key="1">
    <source>
        <dbReference type="SAM" id="MobiDB-lite"/>
    </source>
</evidence>
<accession>A0A1S9ZLY5</accession>
<organism evidence="2 3">
    <name type="scientific">Moraxella canis</name>
    <dbReference type="NCBI Taxonomy" id="90239"/>
    <lineage>
        <taxon>Bacteria</taxon>
        <taxon>Pseudomonadati</taxon>
        <taxon>Pseudomonadota</taxon>
        <taxon>Gammaproteobacteria</taxon>
        <taxon>Moraxellales</taxon>
        <taxon>Moraxellaceae</taxon>
        <taxon>Moraxella</taxon>
    </lineage>
</organism>
<dbReference type="AlphaFoldDB" id="A0A1S9ZLY5"/>
<dbReference type="EMBL" id="MUXT01000004">
    <property type="protein sequence ID" value="OOR84545.1"/>
    <property type="molecule type" value="Genomic_DNA"/>
</dbReference>
<evidence type="ECO:0000313" key="3">
    <source>
        <dbReference type="Proteomes" id="UP000190322"/>
    </source>
</evidence>
<evidence type="ECO:0000313" key="2">
    <source>
        <dbReference type="EMBL" id="OOR84545.1"/>
    </source>
</evidence>
<gene>
    <name evidence="2" type="ORF">B0180_03020</name>
</gene>
<dbReference type="RefSeq" id="WP_167366912.1">
    <property type="nucleotide sequence ID" value="NZ_MUXT01000004.1"/>
</dbReference>
<sequence length="152" mass="16346">MKQLLIIRADGSRLVLDYSQVQSIVRQNGKLNILLKDGSIISLEIGDQLALEAMQTESLETSPPKIFIDNDISDAELEQIQALLSEVETIDYSAYFQAGMGLLGVGAITAAALHDNKSEPKASNKNSSPTDQPITSPIADPKPNNPKDTTAP</sequence>
<proteinExistence type="predicted"/>
<reference evidence="2 3" key="1">
    <citation type="submission" date="2017-02" db="EMBL/GenBank/DDBJ databases">
        <title>Draft genome sequence of Moraxella canis CCUG 8415A type strain.</title>
        <authorList>
            <person name="Engstrom-Jakobsson H."/>
            <person name="Salva-Serra F."/>
            <person name="Thorell K."/>
            <person name="Gonzales-Siles L."/>
            <person name="Karlsson R."/>
            <person name="Boulund F."/>
            <person name="Engstrand L."/>
            <person name="Moore E."/>
        </authorList>
    </citation>
    <scope>NUCLEOTIDE SEQUENCE [LARGE SCALE GENOMIC DNA]</scope>
    <source>
        <strain evidence="2 3">CCUG 8415A</strain>
    </source>
</reference>